<dbReference type="InterPro" id="IPR006652">
    <property type="entry name" value="Kelch_1"/>
</dbReference>
<organism evidence="4">
    <name type="scientific">Anthurium amnicola</name>
    <dbReference type="NCBI Taxonomy" id="1678845"/>
    <lineage>
        <taxon>Eukaryota</taxon>
        <taxon>Viridiplantae</taxon>
        <taxon>Streptophyta</taxon>
        <taxon>Embryophyta</taxon>
        <taxon>Tracheophyta</taxon>
        <taxon>Spermatophyta</taxon>
        <taxon>Magnoliopsida</taxon>
        <taxon>Liliopsida</taxon>
        <taxon>Araceae</taxon>
        <taxon>Pothoideae</taxon>
        <taxon>Potheae</taxon>
        <taxon>Anthurium</taxon>
    </lineage>
</organism>
<accession>A0A1D1XEC8</accession>
<dbReference type="SUPFAM" id="SSF81383">
    <property type="entry name" value="F-box domain"/>
    <property type="match status" value="1"/>
</dbReference>
<protein>
    <submittedName>
        <fullName evidence="4">F-box/kelch-repeat protein At1g16250</fullName>
    </submittedName>
</protein>
<proteinExistence type="predicted"/>
<dbReference type="InterPro" id="IPR015915">
    <property type="entry name" value="Kelch-typ_b-propeller"/>
</dbReference>
<gene>
    <name evidence="4" type="primary">At1g16250_5</name>
    <name evidence="4" type="ORF">g.117736</name>
</gene>
<evidence type="ECO:0000313" key="4">
    <source>
        <dbReference type="EMBL" id="JAT40757.1"/>
    </source>
</evidence>
<dbReference type="SMART" id="SM00612">
    <property type="entry name" value="Kelch"/>
    <property type="match status" value="2"/>
</dbReference>
<evidence type="ECO:0000256" key="2">
    <source>
        <dbReference type="ARBA" id="ARBA00022737"/>
    </source>
</evidence>
<dbReference type="InterPro" id="IPR036047">
    <property type="entry name" value="F-box-like_dom_sf"/>
</dbReference>
<dbReference type="Gene3D" id="2.120.10.80">
    <property type="entry name" value="Kelch-type beta propeller"/>
    <property type="match status" value="1"/>
</dbReference>
<dbReference type="InterPro" id="IPR001810">
    <property type="entry name" value="F-box_dom"/>
</dbReference>
<keyword evidence="2" id="KW-0677">Repeat</keyword>
<dbReference type="Pfam" id="PF00646">
    <property type="entry name" value="F-box"/>
    <property type="match status" value="1"/>
</dbReference>
<feature type="domain" description="F-box" evidence="3">
    <location>
        <begin position="14"/>
        <end position="49"/>
    </location>
</feature>
<dbReference type="Pfam" id="PF01344">
    <property type="entry name" value="Kelch_1"/>
    <property type="match status" value="2"/>
</dbReference>
<dbReference type="CDD" id="cd22152">
    <property type="entry name" value="F-box_AtAFR-like"/>
    <property type="match status" value="1"/>
</dbReference>
<sequence length="380" mass="43187">MRAIREYIRGDLIPGLPDDLALICLSRISHGYHGILECVSRRWRDTFRSTEYSGLKAREGWCGNWLFVLTDEQHSVQWNAYDPEADKWHPLPMTPKDNSESSHCGFSCVTVCKKFLVLGGYYVPLAKSGSSDPYKLTRATNDVFCFDPFDKQWSRVTGMRTPRYDFACSVLCGKVFVAGGSDSSNKGLAEAEVYDILKDKWEDLPSMPAPLVNCFSISYDDRFHVIGRNGNLLQYYIFDPSGQSWKAVEDLWQFYRLKHNATTVLGDCIYAILDEGLKTLKISDAEPSDWSLLDGPPFVELPGHSRKLQPTGYGFIGFRRKLYLVGGKGVKYDSDAHVFDIVKFDFTRYCEPGVLPLEWREARAMFRSRGTVIGCAFLEE</sequence>
<dbReference type="SUPFAM" id="SSF117281">
    <property type="entry name" value="Kelch motif"/>
    <property type="match status" value="1"/>
</dbReference>
<evidence type="ECO:0000259" key="3">
    <source>
        <dbReference type="Pfam" id="PF00646"/>
    </source>
</evidence>
<dbReference type="PANTHER" id="PTHR46344:SF28">
    <property type="entry name" value="F-BOX DOMAIN-CONTAINING PROTEIN"/>
    <property type="match status" value="1"/>
</dbReference>
<evidence type="ECO:0000256" key="1">
    <source>
        <dbReference type="ARBA" id="ARBA00022441"/>
    </source>
</evidence>
<dbReference type="EMBL" id="GDJX01027179">
    <property type="protein sequence ID" value="JAT40757.1"/>
    <property type="molecule type" value="Transcribed_RNA"/>
</dbReference>
<dbReference type="PANTHER" id="PTHR46344">
    <property type="entry name" value="OS02G0202900 PROTEIN"/>
    <property type="match status" value="1"/>
</dbReference>
<keyword evidence="1" id="KW-0880">Kelch repeat</keyword>
<dbReference type="AlphaFoldDB" id="A0A1D1XEC8"/>
<reference evidence="4" key="1">
    <citation type="submission" date="2015-07" db="EMBL/GenBank/DDBJ databases">
        <title>Transcriptome Assembly of Anthurium amnicola.</title>
        <authorList>
            <person name="Suzuki J."/>
        </authorList>
    </citation>
    <scope>NUCLEOTIDE SEQUENCE</scope>
</reference>
<name>A0A1D1XEC8_9ARAE</name>